<gene>
    <name evidence="2" type="ORF">S01H1_35918</name>
</gene>
<dbReference type="AlphaFoldDB" id="X0V6R3"/>
<dbReference type="Pfam" id="PF00857">
    <property type="entry name" value="Isochorismatase"/>
    <property type="match status" value="1"/>
</dbReference>
<evidence type="ECO:0000313" key="2">
    <source>
        <dbReference type="EMBL" id="GAG13805.1"/>
    </source>
</evidence>
<name>X0V6R3_9ZZZZ</name>
<reference evidence="2" key="1">
    <citation type="journal article" date="2014" name="Front. Microbiol.">
        <title>High frequency of phylogenetically diverse reductive dehalogenase-homologous genes in deep subseafloor sedimentary metagenomes.</title>
        <authorList>
            <person name="Kawai M."/>
            <person name="Futagami T."/>
            <person name="Toyoda A."/>
            <person name="Takaki Y."/>
            <person name="Nishi S."/>
            <person name="Hori S."/>
            <person name="Arai W."/>
            <person name="Tsubouchi T."/>
            <person name="Morono Y."/>
            <person name="Uchiyama I."/>
            <person name="Ito T."/>
            <person name="Fujiyama A."/>
            <person name="Inagaki F."/>
            <person name="Takami H."/>
        </authorList>
    </citation>
    <scope>NUCLEOTIDE SEQUENCE</scope>
    <source>
        <strain evidence="2">Expedition CK06-06</strain>
    </source>
</reference>
<evidence type="ECO:0000259" key="1">
    <source>
        <dbReference type="Pfam" id="PF00857"/>
    </source>
</evidence>
<protein>
    <recommendedName>
        <fullName evidence="1">Isochorismatase-like domain-containing protein</fullName>
    </recommendedName>
</protein>
<feature type="non-terminal residue" evidence="2">
    <location>
        <position position="1"/>
    </location>
</feature>
<organism evidence="2">
    <name type="scientific">marine sediment metagenome</name>
    <dbReference type="NCBI Taxonomy" id="412755"/>
    <lineage>
        <taxon>unclassified sequences</taxon>
        <taxon>metagenomes</taxon>
        <taxon>ecological metagenomes</taxon>
    </lineage>
</organism>
<proteinExistence type="predicted"/>
<feature type="domain" description="Isochorismatase-like" evidence="1">
    <location>
        <begin position="1"/>
        <end position="79"/>
    </location>
</feature>
<dbReference type="InterPro" id="IPR000868">
    <property type="entry name" value="Isochorismatase-like_dom"/>
</dbReference>
<dbReference type="InterPro" id="IPR036380">
    <property type="entry name" value="Isochorismatase-like_sf"/>
</dbReference>
<sequence length="108" mass="11766">IFEKRHTDIFFHARAERLITELSRVSFVLCGAGVSGGIVQAALGLRNRGFGVILATDAVLDLGSPRAKMAYKQMYTKGVLFAKTRKIITPPPRLVASPAFHAATRIGR</sequence>
<dbReference type="SUPFAM" id="SSF52499">
    <property type="entry name" value="Isochorismatase-like hydrolases"/>
    <property type="match status" value="1"/>
</dbReference>
<dbReference type="Gene3D" id="3.40.50.850">
    <property type="entry name" value="Isochorismatase-like"/>
    <property type="match status" value="1"/>
</dbReference>
<comment type="caution">
    <text evidence="2">The sequence shown here is derived from an EMBL/GenBank/DDBJ whole genome shotgun (WGS) entry which is preliminary data.</text>
</comment>
<dbReference type="EMBL" id="BARS01022469">
    <property type="protein sequence ID" value="GAG13805.1"/>
    <property type="molecule type" value="Genomic_DNA"/>
</dbReference>
<accession>X0V6R3</accession>